<dbReference type="GO" id="GO:0032039">
    <property type="term" value="C:integrator complex"/>
    <property type="evidence" value="ECO:0007669"/>
    <property type="project" value="TreeGrafter"/>
</dbReference>
<dbReference type="KEGG" id="aqu:109584166"/>
<dbReference type="EnsemblMetazoa" id="Aqu2.1.24612_001">
    <property type="protein sequence ID" value="Aqu2.1.24612_001"/>
    <property type="gene ID" value="Aqu2.1.24612"/>
</dbReference>
<dbReference type="Proteomes" id="UP000007879">
    <property type="component" value="Unassembled WGS sequence"/>
</dbReference>
<evidence type="ECO:0000256" key="4">
    <source>
        <dbReference type="ARBA" id="ARBA00022454"/>
    </source>
</evidence>
<protein>
    <recommendedName>
        <fullName evidence="6">INTS8 TPR repeats domain-containing protein</fullName>
    </recommendedName>
</protein>
<gene>
    <name evidence="7" type="primary">109584166</name>
</gene>
<dbReference type="EnsemblMetazoa" id="XM_019999782.1">
    <property type="protein sequence ID" value="XP_019855341.1"/>
    <property type="gene ID" value="LOC109584166"/>
</dbReference>
<keyword evidence="5" id="KW-0539">Nucleus</keyword>
<organism evidence="7">
    <name type="scientific">Amphimedon queenslandica</name>
    <name type="common">Sponge</name>
    <dbReference type="NCBI Taxonomy" id="400682"/>
    <lineage>
        <taxon>Eukaryota</taxon>
        <taxon>Metazoa</taxon>
        <taxon>Porifera</taxon>
        <taxon>Demospongiae</taxon>
        <taxon>Heteroscleromorpha</taxon>
        <taxon>Haplosclerida</taxon>
        <taxon>Niphatidae</taxon>
        <taxon>Amphimedon</taxon>
    </lineage>
</organism>
<dbReference type="InterPro" id="IPR019734">
    <property type="entry name" value="TPR_rpt"/>
</dbReference>
<evidence type="ECO:0000256" key="1">
    <source>
        <dbReference type="ARBA" id="ARBA00004123"/>
    </source>
</evidence>
<dbReference type="SUPFAM" id="SSF48452">
    <property type="entry name" value="TPR-like"/>
    <property type="match status" value="1"/>
</dbReference>
<dbReference type="InterPro" id="IPR011990">
    <property type="entry name" value="TPR-like_helical_dom_sf"/>
</dbReference>
<accession>A0A1X7U9H9</accession>
<keyword evidence="8" id="KW-1185">Reference proteome</keyword>
<comment type="similarity">
    <text evidence="3">Belongs to the Integrator subunit 8 family.</text>
</comment>
<evidence type="ECO:0000313" key="7">
    <source>
        <dbReference type="EnsemblMetazoa" id="Aqu2.1.24612_001"/>
    </source>
</evidence>
<dbReference type="GO" id="GO:0034472">
    <property type="term" value="P:snRNA 3'-end processing"/>
    <property type="evidence" value="ECO:0007669"/>
    <property type="project" value="InterPro"/>
</dbReference>
<comment type="subcellular location">
    <subcellularLocation>
        <location evidence="2">Chromosome</location>
    </subcellularLocation>
    <subcellularLocation>
        <location evidence="1">Nucleus</location>
    </subcellularLocation>
</comment>
<dbReference type="InterPro" id="IPR057980">
    <property type="entry name" value="TPR_INTS8"/>
</dbReference>
<evidence type="ECO:0000256" key="3">
    <source>
        <dbReference type="ARBA" id="ARBA00007147"/>
    </source>
</evidence>
<dbReference type="SMART" id="SM00028">
    <property type="entry name" value="TPR"/>
    <property type="match status" value="2"/>
</dbReference>
<evidence type="ECO:0000313" key="8">
    <source>
        <dbReference type="Proteomes" id="UP000007879"/>
    </source>
</evidence>
<reference evidence="8" key="1">
    <citation type="journal article" date="2010" name="Nature">
        <title>The Amphimedon queenslandica genome and the evolution of animal complexity.</title>
        <authorList>
            <person name="Srivastava M."/>
            <person name="Simakov O."/>
            <person name="Chapman J."/>
            <person name="Fahey B."/>
            <person name="Gauthier M.E."/>
            <person name="Mitros T."/>
            <person name="Richards G.S."/>
            <person name="Conaco C."/>
            <person name="Dacre M."/>
            <person name="Hellsten U."/>
            <person name="Larroux C."/>
            <person name="Putnam N.H."/>
            <person name="Stanke M."/>
            <person name="Adamska M."/>
            <person name="Darling A."/>
            <person name="Degnan S.M."/>
            <person name="Oakley T.H."/>
            <person name="Plachetzki D.C."/>
            <person name="Zhai Y."/>
            <person name="Adamski M."/>
            <person name="Calcino A."/>
            <person name="Cummins S.F."/>
            <person name="Goodstein D.M."/>
            <person name="Harris C."/>
            <person name="Jackson D.J."/>
            <person name="Leys S.P."/>
            <person name="Shu S."/>
            <person name="Woodcroft B.J."/>
            <person name="Vervoort M."/>
            <person name="Kosik K.S."/>
            <person name="Manning G."/>
            <person name="Degnan B.M."/>
            <person name="Rokhsar D.S."/>
        </authorList>
    </citation>
    <scope>NUCLEOTIDE SEQUENCE [LARGE SCALE GENOMIC DNA]</scope>
</reference>
<evidence type="ECO:0000256" key="2">
    <source>
        <dbReference type="ARBA" id="ARBA00004286"/>
    </source>
</evidence>
<dbReference type="PANTHER" id="PTHR13350">
    <property type="entry name" value="INTEGRATOR COMPLEX SUBUNIT 8"/>
    <property type="match status" value="1"/>
</dbReference>
<keyword evidence="4" id="KW-0158">Chromosome</keyword>
<dbReference type="STRING" id="400682.A0A1X7U9H9"/>
<dbReference type="PANTHER" id="PTHR13350:SF1">
    <property type="entry name" value="INTEGRATOR COMPLEX SUBUNIT 8"/>
    <property type="match status" value="1"/>
</dbReference>
<sequence>MAVEEFRFKLAKAKDLPPSWFELVLVPRKFQEHIIALNGNRKLEPSALSLIVIFLEKAGCLEGQTFSEGAVKISPERRDVLIDCAHFMAASLNWNLATLEKGLPPAAIYSLMLSLKDKFHFPSSNSLSDVSPGSDPPLCPLHVSANLLYHLWIVRFCSNCDLLPPAQGLLWEGTCAPLETIKQLVLPLVDDSVSFLLQVIPLHFDYPLPSISITLATSLTPASDPLVVNLPSPIEAFPRDKIHAQIFFDVGQVLFAQENYSKSLECFQSCQELLQSISSSSSPYPSVDTDQLRGYVSACSSFDVGWVDGAESEEERQDERVGVVVMCENLRKSPETGLLELPLVFNSISKLSEAYRTCLSLEVSDWSELVAMEPSSSKRSRLVEEEEFPNISVSTQFNLWNLVWSVIEGKGLQPIALKNLTSSQIEERELTGALLNVIERVLKDIEGSSIDHELAYQRLSLLTSSINVDSEDTWRKYERINRLLFKNEVPCPCVASVKLSPSLLSSSSDSDPLSGLIPILLSSDPNQMLEDMKTLFEKVPESEHVNIAKSLRGGDRDYVTADQVMSNSLVAAQYNMLMQKAESCLNERNFSLANEFYSSAAQFLTHNSSIPSPLRHRLIPILMETSLRMRIISASNSLRSLSNKQACEKYSALIDEAKSHYSNNTNPNRDLCITTLSGVFLLNLQQYSFLIRSDHINLHERICPKLAAAARSIQEGQDLRRCTRELFETISSVFTTPGGRGGGGDEKQQLQRKYLEVITNNLQDLVSLSYLMAALARLWNIVKKPEFDITIEYTGYWPTAIGHTNSINVDAVLRLLEGLVSYSLRLLPSYSSWLIIQGDIFLTTGDYNNAIKCYLEAGAQESDYFDVEVPESVWNKQVYNRLIVCCLKLNYQSHALIFCQFFDPPNYSFTFSLLKENIQQLLEDMFEYLWDMSIIEYLIYSLGKVGDTIKQRAAVQISSQSELNTNNHKEILCQTRTIRKRTFLRIFYQSINNMSQ</sequence>
<evidence type="ECO:0000256" key="5">
    <source>
        <dbReference type="ARBA" id="ARBA00023242"/>
    </source>
</evidence>
<dbReference type="AlphaFoldDB" id="A0A1X7U9H9"/>
<dbReference type="OrthoDB" id="64340at2759"/>
<name>A0A1X7U9H9_AMPQE</name>
<dbReference type="InParanoid" id="A0A1X7U9H9"/>
<dbReference type="GO" id="GO:0005694">
    <property type="term" value="C:chromosome"/>
    <property type="evidence" value="ECO:0007669"/>
    <property type="project" value="UniProtKB-SubCell"/>
</dbReference>
<evidence type="ECO:0000259" key="6">
    <source>
        <dbReference type="Pfam" id="PF25756"/>
    </source>
</evidence>
<proteinExistence type="inferred from homology"/>
<dbReference type="Pfam" id="PF25756">
    <property type="entry name" value="TPR_INTS8"/>
    <property type="match status" value="1"/>
</dbReference>
<dbReference type="InterPro" id="IPR038751">
    <property type="entry name" value="INTS8"/>
</dbReference>
<feature type="domain" description="INTS8 TPR repeats" evidence="6">
    <location>
        <begin position="565"/>
        <end position="986"/>
    </location>
</feature>
<reference evidence="7" key="2">
    <citation type="submission" date="2017-05" db="UniProtKB">
        <authorList>
            <consortium name="EnsemblMetazoa"/>
        </authorList>
    </citation>
    <scope>IDENTIFICATION</scope>
</reference>